<dbReference type="EMBL" id="VUJW01000003">
    <property type="protein sequence ID" value="KAA1427877.1"/>
    <property type="molecule type" value="Genomic_DNA"/>
</dbReference>
<keyword evidence="3" id="KW-1185">Reference proteome</keyword>
<dbReference type="Gene3D" id="1.10.260.40">
    <property type="entry name" value="lambda repressor-like DNA-binding domains"/>
    <property type="match status" value="1"/>
</dbReference>
<evidence type="ECO:0000259" key="1">
    <source>
        <dbReference type="PROSITE" id="PS50943"/>
    </source>
</evidence>
<dbReference type="RefSeq" id="WP_149750369.1">
    <property type="nucleotide sequence ID" value="NZ_VUJW01000003.1"/>
</dbReference>
<dbReference type="Proteomes" id="UP000324351">
    <property type="component" value="Unassembled WGS sequence"/>
</dbReference>
<organism evidence="2 3">
    <name type="scientific">Nocardioides antri</name>
    <dbReference type="NCBI Taxonomy" id="2607659"/>
    <lineage>
        <taxon>Bacteria</taxon>
        <taxon>Bacillati</taxon>
        <taxon>Actinomycetota</taxon>
        <taxon>Actinomycetes</taxon>
        <taxon>Propionibacteriales</taxon>
        <taxon>Nocardioidaceae</taxon>
        <taxon>Nocardioides</taxon>
    </lineage>
</organism>
<dbReference type="SUPFAM" id="SSF47413">
    <property type="entry name" value="lambda repressor-like DNA-binding domains"/>
    <property type="match status" value="1"/>
</dbReference>
<accession>A0A5B1M7N8</accession>
<proteinExistence type="predicted"/>
<dbReference type="AlphaFoldDB" id="A0A5B1M7N8"/>
<protein>
    <submittedName>
        <fullName evidence="2">Helix-turn-helix transcriptional regulator</fullName>
    </submittedName>
</protein>
<sequence>MSHSEHRGERARQAAACELRAAVARKQLTLSALSAAAGIPRSTLHSKLQGHSDLTVAELVKLAIALDVPVARLVARMVEVSEGEGTGKPAQR</sequence>
<dbReference type="GO" id="GO:0003677">
    <property type="term" value="F:DNA binding"/>
    <property type="evidence" value="ECO:0007669"/>
    <property type="project" value="InterPro"/>
</dbReference>
<dbReference type="PROSITE" id="PS50943">
    <property type="entry name" value="HTH_CROC1"/>
    <property type="match status" value="1"/>
</dbReference>
<dbReference type="InterPro" id="IPR010982">
    <property type="entry name" value="Lambda_DNA-bd_dom_sf"/>
</dbReference>
<evidence type="ECO:0000313" key="2">
    <source>
        <dbReference type="EMBL" id="KAA1427877.1"/>
    </source>
</evidence>
<reference evidence="2 3" key="2">
    <citation type="submission" date="2019-09" db="EMBL/GenBank/DDBJ databases">
        <authorList>
            <person name="Jin C."/>
        </authorList>
    </citation>
    <scope>NUCLEOTIDE SEQUENCE [LARGE SCALE GENOMIC DNA]</scope>
    <source>
        <strain evidence="2 3">BN140041</strain>
    </source>
</reference>
<gene>
    <name evidence="2" type="ORF">F0U47_10695</name>
</gene>
<dbReference type="SMART" id="SM00530">
    <property type="entry name" value="HTH_XRE"/>
    <property type="match status" value="1"/>
</dbReference>
<dbReference type="CDD" id="cd00093">
    <property type="entry name" value="HTH_XRE"/>
    <property type="match status" value="1"/>
</dbReference>
<reference evidence="2 3" key="1">
    <citation type="submission" date="2019-09" db="EMBL/GenBank/DDBJ databases">
        <title>Nocardioides panacisoli sp. nov., isolated from the soil of a ginseng field.</title>
        <authorList>
            <person name="Cho C."/>
        </authorList>
    </citation>
    <scope>NUCLEOTIDE SEQUENCE [LARGE SCALE GENOMIC DNA]</scope>
    <source>
        <strain evidence="2 3">BN140041</strain>
    </source>
</reference>
<dbReference type="InterPro" id="IPR001387">
    <property type="entry name" value="Cro/C1-type_HTH"/>
</dbReference>
<comment type="caution">
    <text evidence="2">The sequence shown here is derived from an EMBL/GenBank/DDBJ whole genome shotgun (WGS) entry which is preliminary data.</text>
</comment>
<dbReference type="Pfam" id="PF01381">
    <property type="entry name" value="HTH_3"/>
    <property type="match status" value="1"/>
</dbReference>
<name>A0A5B1M7N8_9ACTN</name>
<evidence type="ECO:0000313" key="3">
    <source>
        <dbReference type="Proteomes" id="UP000324351"/>
    </source>
</evidence>
<feature type="domain" description="HTH cro/C1-type" evidence="1">
    <location>
        <begin position="19"/>
        <end position="73"/>
    </location>
</feature>